<dbReference type="GO" id="GO:0038023">
    <property type="term" value="F:signaling receptor activity"/>
    <property type="evidence" value="ECO:0007669"/>
    <property type="project" value="TreeGrafter"/>
</dbReference>
<evidence type="ECO:0000313" key="4">
    <source>
        <dbReference type="EMBL" id="NWW78304.1"/>
    </source>
</evidence>
<keyword evidence="1" id="KW-0812">Transmembrane</keyword>
<dbReference type="InterPro" id="IPR016186">
    <property type="entry name" value="C-type_lectin-like/link_sf"/>
</dbReference>
<dbReference type="EMBL" id="VZRZ01005806">
    <property type="protein sequence ID" value="NWW78304.1"/>
    <property type="molecule type" value="Genomic_DNA"/>
</dbReference>
<dbReference type="Gene3D" id="3.10.100.10">
    <property type="entry name" value="Mannose-Binding Protein A, subunit A"/>
    <property type="match status" value="1"/>
</dbReference>
<dbReference type="SUPFAM" id="SSF56436">
    <property type="entry name" value="C-type lectin-like"/>
    <property type="match status" value="1"/>
</dbReference>
<feature type="non-terminal residue" evidence="4">
    <location>
        <position position="98"/>
    </location>
</feature>
<dbReference type="GO" id="GO:0042269">
    <property type="term" value="P:regulation of natural killer cell mediated cytotoxicity"/>
    <property type="evidence" value="ECO:0007669"/>
    <property type="project" value="TreeGrafter"/>
</dbReference>
<evidence type="ECO:0000259" key="3">
    <source>
        <dbReference type="PROSITE" id="PS50041"/>
    </source>
</evidence>
<dbReference type="InterPro" id="IPR001304">
    <property type="entry name" value="C-type_lectin-like"/>
</dbReference>
<dbReference type="Proteomes" id="UP000580879">
    <property type="component" value="Unassembled WGS sequence"/>
</dbReference>
<organism evidence="4 5">
    <name type="scientific">Climacteris rufus</name>
    <name type="common">rufous treecreeper</name>
    <dbReference type="NCBI Taxonomy" id="47695"/>
    <lineage>
        <taxon>Eukaryota</taxon>
        <taxon>Metazoa</taxon>
        <taxon>Chordata</taxon>
        <taxon>Craniata</taxon>
        <taxon>Vertebrata</taxon>
        <taxon>Euteleostomi</taxon>
        <taxon>Archelosauria</taxon>
        <taxon>Archosauria</taxon>
        <taxon>Dinosauria</taxon>
        <taxon>Saurischia</taxon>
        <taxon>Theropoda</taxon>
        <taxon>Coelurosauria</taxon>
        <taxon>Aves</taxon>
        <taxon>Neognathae</taxon>
        <taxon>Neoaves</taxon>
        <taxon>Telluraves</taxon>
        <taxon>Australaves</taxon>
        <taxon>Passeriformes</taxon>
        <taxon>Climacteridae</taxon>
        <taxon>Climacteris</taxon>
    </lineage>
</organism>
<gene>
    <name evidence="4" type="primary">Klrb1b_1</name>
    <name evidence="4" type="ORF">CLIRUF_R15656</name>
</gene>
<keyword evidence="1" id="KW-0472">Membrane</keyword>
<reference evidence="4 5" key="1">
    <citation type="submission" date="2019-09" db="EMBL/GenBank/DDBJ databases">
        <title>Bird 10,000 Genomes (B10K) Project - Family phase.</title>
        <authorList>
            <person name="Zhang G."/>
        </authorList>
    </citation>
    <scope>NUCLEOTIDE SEQUENCE [LARGE SCALE GENOMIC DNA]</scope>
    <source>
        <strain evidence="4">B10K-DU-029-53</strain>
    </source>
</reference>
<evidence type="ECO:0000256" key="2">
    <source>
        <dbReference type="ARBA" id="ARBA00023157"/>
    </source>
</evidence>
<accession>A0A7K6QXY9</accession>
<dbReference type="AlphaFoldDB" id="A0A7K6QXY9"/>
<dbReference type="Pfam" id="PF00059">
    <property type="entry name" value="Lectin_C"/>
    <property type="match status" value="1"/>
</dbReference>
<dbReference type="InterPro" id="IPR051527">
    <property type="entry name" value="KLR_subfamily_B"/>
</dbReference>
<protein>
    <submittedName>
        <fullName evidence="4">KRBBA protein</fullName>
    </submittedName>
</protein>
<sequence>EDCGVRGPTLLLPRDRDELEFLNETLQKPTRHFWIGLSVSEAGTGCMWVNSSCLHRDQFQLDLGERPRPRGMIKGDRITSESCSTELRWICQRSHQTL</sequence>
<dbReference type="InterPro" id="IPR016187">
    <property type="entry name" value="CTDL_fold"/>
</dbReference>
<dbReference type="PANTHER" id="PTHR46784">
    <property type="entry name" value="KILLER CELL LECTIN-LIKE RECEPTOR SUBFAMILY B MEMBER 1"/>
    <property type="match status" value="1"/>
</dbReference>
<dbReference type="GO" id="GO:0005886">
    <property type="term" value="C:plasma membrane"/>
    <property type="evidence" value="ECO:0007669"/>
    <property type="project" value="TreeGrafter"/>
</dbReference>
<dbReference type="PROSITE" id="PS50041">
    <property type="entry name" value="C_TYPE_LECTIN_2"/>
    <property type="match status" value="1"/>
</dbReference>
<proteinExistence type="predicted"/>
<comment type="caution">
    <text evidence="4">The sequence shown here is derived from an EMBL/GenBank/DDBJ whole genome shotgun (WGS) entry which is preliminary data.</text>
</comment>
<evidence type="ECO:0000256" key="1">
    <source>
        <dbReference type="ARBA" id="ARBA00022989"/>
    </source>
</evidence>
<keyword evidence="2" id="KW-1015">Disulfide bond</keyword>
<dbReference type="GO" id="GO:0009986">
    <property type="term" value="C:cell surface"/>
    <property type="evidence" value="ECO:0007669"/>
    <property type="project" value="TreeGrafter"/>
</dbReference>
<dbReference type="OrthoDB" id="538816at2759"/>
<keyword evidence="1" id="KW-1133">Transmembrane helix</keyword>
<keyword evidence="5" id="KW-1185">Reference proteome</keyword>
<dbReference type="PANTHER" id="PTHR46784:SF1">
    <property type="entry name" value="KILLER CELL LECTIN-LIKE RECEPTOR SUBFAMILY B MEMBER 1"/>
    <property type="match status" value="1"/>
</dbReference>
<name>A0A7K6QXY9_9PASS</name>
<feature type="domain" description="C-type lectin" evidence="3">
    <location>
        <begin position="1"/>
        <end position="92"/>
    </location>
</feature>
<feature type="non-terminal residue" evidence="4">
    <location>
        <position position="1"/>
    </location>
</feature>
<evidence type="ECO:0000313" key="5">
    <source>
        <dbReference type="Proteomes" id="UP000580879"/>
    </source>
</evidence>